<dbReference type="InterPro" id="IPR011807">
    <property type="entry name" value="Rrp41"/>
</dbReference>
<dbReference type="AlphaFoldDB" id="A0A7J3SKU9"/>
<dbReference type="Pfam" id="PF03725">
    <property type="entry name" value="RNase_PH_C"/>
    <property type="match status" value="1"/>
</dbReference>
<comment type="subunit">
    <text evidence="7 8">Component of the archaeal exosome complex. Forms a hexameric ring-like arrangement composed of 3 Rrp41-Rrp42 heterodimers. The hexameric ring associates with a trimer of Rrp4 and/or Csl4 subunits.</text>
</comment>
<dbReference type="GO" id="GO:0016075">
    <property type="term" value="P:rRNA catabolic process"/>
    <property type="evidence" value="ECO:0007669"/>
    <property type="project" value="TreeGrafter"/>
</dbReference>
<dbReference type="GO" id="GO:0000956">
    <property type="term" value="P:nuclear-transcribed mRNA catabolic process"/>
    <property type="evidence" value="ECO:0007669"/>
    <property type="project" value="UniProtKB-ARBA"/>
</dbReference>
<keyword evidence="3 8" id="KW-0540">Nuclease</keyword>
<evidence type="ECO:0000256" key="6">
    <source>
        <dbReference type="ARBA" id="ARBA00022839"/>
    </source>
</evidence>
<comment type="caution">
    <text evidence="11">The sequence shown here is derived from an EMBL/GenBank/DDBJ whole genome shotgun (WGS) entry which is preliminary data.</text>
</comment>
<evidence type="ECO:0000259" key="10">
    <source>
        <dbReference type="Pfam" id="PF03725"/>
    </source>
</evidence>
<accession>A0A7J3SKU9</accession>
<proteinExistence type="inferred from homology"/>
<evidence type="ECO:0000256" key="1">
    <source>
        <dbReference type="ARBA" id="ARBA00004496"/>
    </source>
</evidence>
<keyword evidence="6 8" id="KW-0269">Exonuclease</keyword>
<evidence type="ECO:0000256" key="7">
    <source>
        <dbReference type="ARBA" id="ARBA00062149"/>
    </source>
</evidence>
<dbReference type="PANTHER" id="PTHR11953:SF0">
    <property type="entry name" value="EXOSOME COMPLEX COMPONENT RRP41"/>
    <property type="match status" value="1"/>
</dbReference>
<dbReference type="InterPro" id="IPR050080">
    <property type="entry name" value="RNase_PH"/>
</dbReference>
<dbReference type="InterPro" id="IPR015847">
    <property type="entry name" value="ExoRNase_PH_dom2"/>
</dbReference>
<dbReference type="CDD" id="cd11366">
    <property type="entry name" value="RNase_PH_archRRP41"/>
    <property type="match status" value="1"/>
</dbReference>
<protein>
    <recommendedName>
        <fullName evidence="8">Exosome complex component Rrp41</fullName>
        <ecNumber evidence="8">3.1.13.-</ecNumber>
    </recommendedName>
</protein>
<dbReference type="GO" id="GO:0000175">
    <property type="term" value="F:3'-5'-RNA exonuclease activity"/>
    <property type="evidence" value="ECO:0007669"/>
    <property type="project" value="UniProtKB-UniRule"/>
</dbReference>
<dbReference type="InterPro" id="IPR020568">
    <property type="entry name" value="Ribosomal_Su5_D2-typ_SF"/>
</dbReference>
<dbReference type="HAMAP" id="MF_00591">
    <property type="entry name" value="Exosome_Rrp41"/>
    <property type="match status" value="1"/>
</dbReference>
<evidence type="ECO:0000256" key="3">
    <source>
        <dbReference type="ARBA" id="ARBA00022722"/>
    </source>
</evidence>
<evidence type="ECO:0000259" key="9">
    <source>
        <dbReference type="Pfam" id="PF01138"/>
    </source>
</evidence>
<dbReference type="Gene3D" id="3.30.230.70">
    <property type="entry name" value="GHMP Kinase, N-terminal domain"/>
    <property type="match status" value="1"/>
</dbReference>
<dbReference type="InterPro" id="IPR001247">
    <property type="entry name" value="ExoRNase_PH_dom1"/>
</dbReference>
<keyword evidence="2 8" id="KW-0963">Cytoplasm</keyword>
<dbReference type="GO" id="GO:0010467">
    <property type="term" value="P:gene expression"/>
    <property type="evidence" value="ECO:0007669"/>
    <property type="project" value="UniProtKB-ARBA"/>
</dbReference>
<feature type="domain" description="Exoribonuclease phosphorolytic" evidence="9">
    <location>
        <begin position="23"/>
        <end position="152"/>
    </location>
</feature>
<organism evidence="11">
    <name type="scientific">Fervidicoccus fontis</name>
    <dbReference type="NCBI Taxonomy" id="683846"/>
    <lineage>
        <taxon>Archaea</taxon>
        <taxon>Thermoproteota</taxon>
        <taxon>Thermoprotei</taxon>
        <taxon>Fervidicoccales</taxon>
        <taxon>Fervidicoccaceae</taxon>
        <taxon>Fervidicoccus</taxon>
    </lineage>
</organism>
<dbReference type="GO" id="GO:0000177">
    <property type="term" value="C:cytoplasmic exosome (RNase complex)"/>
    <property type="evidence" value="ECO:0007669"/>
    <property type="project" value="TreeGrafter"/>
</dbReference>
<name>A0A7J3SKU9_9CREN</name>
<feature type="domain" description="Exoribonuclease phosphorolytic" evidence="10">
    <location>
        <begin position="155"/>
        <end position="219"/>
    </location>
</feature>
<evidence type="ECO:0000256" key="2">
    <source>
        <dbReference type="ARBA" id="ARBA00022490"/>
    </source>
</evidence>
<gene>
    <name evidence="8" type="primary">rrp41</name>
    <name evidence="11" type="ORF">ENW83_03190</name>
</gene>
<evidence type="ECO:0000256" key="5">
    <source>
        <dbReference type="ARBA" id="ARBA00022835"/>
    </source>
</evidence>
<dbReference type="InterPro" id="IPR027408">
    <property type="entry name" value="PNPase/RNase_PH_dom_sf"/>
</dbReference>
<dbReference type="FunFam" id="3.30.230.70:FF:000004">
    <property type="entry name" value="Exosome complex component Rrp41"/>
    <property type="match status" value="1"/>
</dbReference>
<comment type="function">
    <text evidence="8">Catalytic component of the exosome, which is a complex involved in RNA degradation. Has 3'-&gt;5' exoribonuclease activity. Can also synthesize heteropolymeric RNA-tails.</text>
</comment>
<evidence type="ECO:0000256" key="8">
    <source>
        <dbReference type="HAMAP-Rule" id="MF_00591"/>
    </source>
</evidence>
<evidence type="ECO:0000313" key="11">
    <source>
        <dbReference type="EMBL" id="HGZ60196.1"/>
    </source>
</evidence>
<dbReference type="Pfam" id="PF01138">
    <property type="entry name" value="RNase_PH"/>
    <property type="match status" value="1"/>
</dbReference>
<comment type="subcellular location">
    <subcellularLocation>
        <location evidence="1 8">Cytoplasm</location>
    </subcellularLocation>
</comment>
<dbReference type="EC" id="3.1.13.-" evidence="8"/>
<dbReference type="EMBL" id="DTLS01000086">
    <property type="protein sequence ID" value="HGZ60196.1"/>
    <property type="molecule type" value="Genomic_DNA"/>
</dbReference>
<dbReference type="PANTHER" id="PTHR11953">
    <property type="entry name" value="EXOSOME COMPLEX COMPONENT"/>
    <property type="match status" value="1"/>
</dbReference>
<dbReference type="InterPro" id="IPR036345">
    <property type="entry name" value="ExoRNase_PH_dom2_sf"/>
</dbReference>
<keyword evidence="5 8" id="KW-0271">Exosome</keyword>
<dbReference type="SUPFAM" id="SSF55666">
    <property type="entry name" value="Ribonuclease PH domain 2-like"/>
    <property type="match status" value="1"/>
</dbReference>
<evidence type="ECO:0000256" key="4">
    <source>
        <dbReference type="ARBA" id="ARBA00022801"/>
    </source>
</evidence>
<keyword evidence="4 8" id="KW-0378">Hydrolase</keyword>
<comment type="similarity">
    <text evidence="8">Belongs to the RNase PH family. Rrp41 subfamily.</text>
</comment>
<sequence>MGKTGLKLIDENGIRIDGRKPDQLRPISMDVGVLKNAQGSALVSYGKTTVLAAVYGPREALPRHMTLPDRAILRVRYHMAPFSTTERKSPAPTRREVELSKVIRESLEASVFTELYPRTTIDIFIEVLQADGGTRTTSLTAASMALADAGIPMKDLIAGVAVGKVNGKLVLDINEAEDSGGEADMPVAMMPNLGKIVLLQLNGTLTRDEFKEAMKMSIKAIKEIYLIQKQTLRDKYAKMTEEEKEE</sequence>
<dbReference type="SUPFAM" id="SSF54211">
    <property type="entry name" value="Ribosomal protein S5 domain 2-like"/>
    <property type="match status" value="1"/>
</dbReference>
<dbReference type="NCBIfam" id="TIGR02065">
    <property type="entry name" value="ECX1"/>
    <property type="match status" value="1"/>
</dbReference>
<dbReference type="GO" id="GO:0003723">
    <property type="term" value="F:RNA binding"/>
    <property type="evidence" value="ECO:0007669"/>
    <property type="project" value="TreeGrafter"/>
</dbReference>
<reference evidence="11" key="1">
    <citation type="journal article" date="2020" name="mSystems">
        <title>Genome- and Community-Level Interaction Insights into Carbon Utilization and Element Cycling Functions of Hydrothermarchaeota in Hydrothermal Sediment.</title>
        <authorList>
            <person name="Zhou Z."/>
            <person name="Liu Y."/>
            <person name="Xu W."/>
            <person name="Pan J."/>
            <person name="Luo Z.H."/>
            <person name="Li M."/>
        </authorList>
    </citation>
    <scope>NUCLEOTIDE SEQUENCE [LARGE SCALE GENOMIC DNA]</scope>
    <source>
        <strain evidence="11">SpSt-885</strain>
    </source>
</reference>